<feature type="compositionally biased region" description="Gly residues" evidence="1">
    <location>
        <begin position="484"/>
        <end position="498"/>
    </location>
</feature>
<dbReference type="AlphaFoldDB" id="I3YC56"/>
<feature type="region of interest" description="Disordered" evidence="1">
    <location>
        <begin position="1"/>
        <end position="37"/>
    </location>
</feature>
<dbReference type="InterPro" id="IPR034154">
    <property type="entry name" value="TOPRIM_DnaG/twinkle"/>
</dbReference>
<dbReference type="GO" id="GO:0004386">
    <property type="term" value="F:helicase activity"/>
    <property type="evidence" value="ECO:0007669"/>
    <property type="project" value="InterPro"/>
</dbReference>
<dbReference type="InterPro" id="IPR013237">
    <property type="entry name" value="Phage_T7_Gp4_N"/>
</dbReference>
<evidence type="ECO:0000259" key="2">
    <source>
        <dbReference type="SMART" id="SM00778"/>
    </source>
</evidence>
<evidence type="ECO:0000256" key="1">
    <source>
        <dbReference type="SAM" id="MobiDB-lite"/>
    </source>
</evidence>
<feature type="domain" description="DNA primase/helicase Gp4 N-terminal Bacteriophage T7-like" evidence="2">
    <location>
        <begin position="144"/>
        <end position="183"/>
    </location>
</feature>
<dbReference type="Pfam" id="PF13362">
    <property type="entry name" value="Toprim_3"/>
    <property type="match status" value="1"/>
</dbReference>
<proteinExistence type="predicted"/>
<keyword evidence="4" id="KW-1185">Reference proteome</keyword>
<protein>
    <recommendedName>
        <fullName evidence="2">DNA primase/helicase Gp4 N-terminal Bacteriophage T7-like domain-containing protein</fullName>
    </recommendedName>
</protein>
<reference evidence="3 4" key="1">
    <citation type="submission" date="2012-06" db="EMBL/GenBank/DDBJ databases">
        <title>Complete sequence of Thiocystis violascens DSM 198.</title>
        <authorList>
            <consortium name="US DOE Joint Genome Institute"/>
            <person name="Lucas S."/>
            <person name="Han J."/>
            <person name="Lapidus A."/>
            <person name="Cheng J.-F."/>
            <person name="Goodwin L."/>
            <person name="Pitluck S."/>
            <person name="Peters L."/>
            <person name="Ovchinnikova G."/>
            <person name="Teshima H."/>
            <person name="Detter J.C."/>
            <person name="Han C."/>
            <person name="Tapia R."/>
            <person name="Land M."/>
            <person name="Hauser L."/>
            <person name="Kyrpides N."/>
            <person name="Ivanova N."/>
            <person name="Pagani I."/>
            <person name="Vogl K."/>
            <person name="Liu Z."/>
            <person name="Frigaard N.-U."/>
            <person name="Bryant D."/>
            <person name="Woyke T."/>
        </authorList>
    </citation>
    <scope>NUCLEOTIDE SEQUENCE [LARGE SCALE GENOMIC DNA]</scope>
    <source>
        <strain evidence="4">ATCC 17096 / DSM 198 / 6111</strain>
    </source>
</reference>
<dbReference type="STRING" id="765911.Thivi_2645"/>
<feature type="compositionally biased region" description="Polar residues" evidence="1">
    <location>
        <begin position="500"/>
        <end position="514"/>
    </location>
</feature>
<dbReference type="GO" id="GO:0008270">
    <property type="term" value="F:zinc ion binding"/>
    <property type="evidence" value="ECO:0007669"/>
    <property type="project" value="InterPro"/>
</dbReference>
<dbReference type="InterPro" id="IPR006171">
    <property type="entry name" value="TOPRIM_dom"/>
</dbReference>
<evidence type="ECO:0000313" key="3">
    <source>
        <dbReference type="EMBL" id="AFL74574.1"/>
    </source>
</evidence>
<dbReference type="Proteomes" id="UP000006062">
    <property type="component" value="Chromosome"/>
</dbReference>
<dbReference type="SMART" id="SM00778">
    <property type="entry name" value="Prim_Zn_Ribbon"/>
    <property type="match status" value="1"/>
</dbReference>
<dbReference type="SUPFAM" id="SSF57783">
    <property type="entry name" value="Zinc beta-ribbon"/>
    <property type="match status" value="1"/>
</dbReference>
<feature type="region of interest" description="Disordered" evidence="1">
    <location>
        <begin position="481"/>
        <end position="524"/>
    </location>
</feature>
<dbReference type="HOGENOM" id="CLU_442738_0_0_6"/>
<dbReference type="CDD" id="cd01029">
    <property type="entry name" value="TOPRIM_primases"/>
    <property type="match status" value="1"/>
</dbReference>
<dbReference type="KEGG" id="tvi:Thivi_2645"/>
<dbReference type="RefSeq" id="WP_014779013.1">
    <property type="nucleotide sequence ID" value="NC_018012.1"/>
</dbReference>
<accession>I3YC56</accession>
<evidence type="ECO:0000313" key="4">
    <source>
        <dbReference type="Proteomes" id="UP000006062"/>
    </source>
</evidence>
<sequence length="617" mass="66083">MTATTARAPRPSKAAMEFDKRLHMPTPPDPELDDLAPELPPVAAYFEGIAAEVDEGSALAFEGTPEDLAVTARVEERNQRAREPRTCTACGAEFKPPHSAPSAPLCFDCYEARKRALEVLPQTVKGKWLDILPALGVERERLQDEHGPCPGCGGTDLFRFDNRNGSGSWVCGGGGDTQSGDGFDLLSHVHGWSKREAYLAVAEHMGIDTRTPAPEPPTPEELAERKRIADEQARKAAEDLAREQAETARRALSIWTASSPADPNHPYLVKKGVAPTDKLLQIDANDAAILLGYQPQAKGVQLKGPLLVAPIQIDGRPHLSSLELIDGDGRKTALTGQGTKTGGYWAAQYLPDDPGADFTLLIGEGVATALSAKEASGYPVIAALSVSNFPKVISAMRVRFPQARIVLLADLDKGTGEPITAALKAARSFRPPIPLVAPDFGPERPEGATDFNDLHQAQGLDAVRMQIERMVETASPFVFSEGTEGTGGTFSNGAGYSGSPGENPQGTEGTSEGTAKTKPAVDRPGFSIQEGFTGYGKPGLWWHGLKDETDIDQWICSPLYADALAHGERDADYGLLLRFRKCQRARTRVDHAHAHAHAQGIGRGTARGSSPISYSRA</sequence>
<dbReference type="Pfam" id="PF08273">
    <property type="entry name" value="Zn_Ribbon_Prim"/>
    <property type="match status" value="1"/>
</dbReference>
<feature type="compositionally biased region" description="Polar residues" evidence="1">
    <location>
        <begin position="607"/>
        <end position="617"/>
    </location>
</feature>
<name>I3YC56_THIV6</name>
<dbReference type="eggNOG" id="COG4643">
    <property type="taxonomic scope" value="Bacteria"/>
</dbReference>
<feature type="region of interest" description="Disordered" evidence="1">
    <location>
        <begin position="593"/>
        <end position="617"/>
    </location>
</feature>
<organism evidence="3 4">
    <name type="scientific">Thiocystis violascens (strain ATCC 17096 / DSM 198 / 6111)</name>
    <name type="common">Chromatium violascens</name>
    <dbReference type="NCBI Taxonomy" id="765911"/>
    <lineage>
        <taxon>Bacteria</taxon>
        <taxon>Pseudomonadati</taxon>
        <taxon>Pseudomonadota</taxon>
        <taxon>Gammaproteobacteria</taxon>
        <taxon>Chromatiales</taxon>
        <taxon>Chromatiaceae</taxon>
        <taxon>Thiocystis</taxon>
    </lineage>
</organism>
<gene>
    <name evidence="3" type="ordered locus">Thivi_2645</name>
</gene>
<dbReference type="EMBL" id="CP003154">
    <property type="protein sequence ID" value="AFL74574.1"/>
    <property type="molecule type" value="Genomic_DNA"/>
</dbReference>